<sequence length="370" mass="43075">MPDYQAVVIGGGFYGCSIAIKLKEYFKSVLLIEKESDLMSRASLVNQARVHNGYHYPRNLVTAYRSYVNFPRFIHDYNACIEDEFDKIYAIARYGSKVNAYQFLKMFKEIGAPIKPASSYYRELFNQNLIEEVFEVKEVAFNAVILKQLMTEQLQIAGVELRMGTEVLKVEQYDVNRIKLQINEKESITADRVYNCTYSQINKLMSKSNMPLIPFKHEVTEMALINMPERLKRVGITVMDGPFFSTMPYPSKNLHSLSHVRYTPHFSWVDLEQFMDGHNYLKEMEQKSNYIYMLRDVERFLPLIKGAEYVHSIFEVKTILLQNERDDGRPILSRDNYGIHNFTNIMGGKIDNIYDILGVIEERFNYAGAP</sequence>
<dbReference type="Proteomes" id="UP001153404">
    <property type="component" value="Unassembled WGS sequence"/>
</dbReference>
<accession>A0A9X4L1I2</accession>
<dbReference type="PANTHER" id="PTHR42720:SF1">
    <property type="entry name" value="GLYCEROL 3-PHOSPHATE OXIDASE"/>
    <property type="match status" value="1"/>
</dbReference>
<feature type="domain" description="FAD dependent oxidoreductase" evidence="1">
    <location>
        <begin position="6"/>
        <end position="253"/>
    </location>
</feature>
<dbReference type="SUPFAM" id="SSF51905">
    <property type="entry name" value="FAD/NAD(P)-binding domain"/>
    <property type="match status" value="1"/>
</dbReference>
<dbReference type="InterPro" id="IPR036188">
    <property type="entry name" value="FAD/NAD-bd_sf"/>
</dbReference>
<dbReference type="PANTHER" id="PTHR42720">
    <property type="entry name" value="GLYCEROL-3-PHOSPHATE DEHYDROGENASE"/>
    <property type="match status" value="1"/>
</dbReference>
<dbReference type="RefSeq" id="WP_277534658.1">
    <property type="nucleotide sequence ID" value="NZ_JAPDIA010000007.1"/>
</dbReference>
<dbReference type="EMBL" id="JAPDIA010000007">
    <property type="protein sequence ID" value="MDG0811822.1"/>
    <property type="molecule type" value="Genomic_DNA"/>
</dbReference>
<gene>
    <name evidence="2" type="ORF">OMP40_22435</name>
</gene>
<dbReference type="AlphaFoldDB" id="A0A9X4L1I2"/>
<dbReference type="Gene3D" id="3.50.50.60">
    <property type="entry name" value="FAD/NAD(P)-binding domain"/>
    <property type="match status" value="1"/>
</dbReference>
<name>A0A9X4L1I2_9BACL</name>
<dbReference type="InterPro" id="IPR006076">
    <property type="entry name" value="FAD-dep_OxRdtase"/>
</dbReference>
<dbReference type="Gene3D" id="3.30.9.10">
    <property type="entry name" value="D-Amino Acid Oxidase, subunit A, domain 2"/>
    <property type="match status" value="1"/>
</dbReference>
<protein>
    <submittedName>
        <fullName evidence="2">FAD-dependent oxidoreductase</fullName>
    </submittedName>
</protein>
<organism evidence="2 3">
    <name type="scientific">Cohnella rhizosphaerae</name>
    <dbReference type="NCBI Taxonomy" id="1457232"/>
    <lineage>
        <taxon>Bacteria</taxon>
        <taxon>Bacillati</taxon>
        <taxon>Bacillota</taxon>
        <taxon>Bacilli</taxon>
        <taxon>Bacillales</taxon>
        <taxon>Paenibacillaceae</taxon>
        <taxon>Cohnella</taxon>
    </lineage>
</organism>
<proteinExistence type="predicted"/>
<keyword evidence="3" id="KW-1185">Reference proteome</keyword>
<evidence type="ECO:0000259" key="1">
    <source>
        <dbReference type="Pfam" id="PF01266"/>
    </source>
</evidence>
<evidence type="ECO:0000313" key="2">
    <source>
        <dbReference type="EMBL" id="MDG0811822.1"/>
    </source>
</evidence>
<evidence type="ECO:0000313" key="3">
    <source>
        <dbReference type="Proteomes" id="UP001153404"/>
    </source>
</evidence>
<comment type="caution">
    <text evidence="2">The sequence shown here is derived from an EMBL/GenBank/DDBJ whole genome shotgun (WGS) entry which is preliminary data.</text>
</comment>
<reference evidence="2" key="1">
    <citation type="submission" date="2022-10" db="EMBL/GenBank/DDBJ databases">
        <title>Comparative genomic analysis of Cohnella hashimotonis sp. nov., isolated from the International Space Station.</title>
        <authorList>
            <person name="Simpson A."/>
            <person name="Venkateswaran K."/>
        </authorList>
    </citation>
    <scope>NUCLEOTIDE SEQUENCE</scope>
    <source>
        <strain evidence="2">DSM 28161</strain>
    </source>
</reference>
<dbReference type="InterPro" id="IPR052745">
    <property type="entry name" value="G3P_Oxidase/Oxidoreductase"/>
</dbReference>
<dbReference type="Pfam" id="PF01266">
    <property type="entry name" value="DAO"/>
    <property type="match status" value="1"/>
</dbReference>